<comment type="similarity">
    <text evidence="2 8">Belongs to the PHP hydrolase family. HisK subfamily.</text>
</comment>
<evidence type="ECO:0000256" key="4">
    <source>
        <dbReference type="ARBA" id="ARBA00022605"/>
    </source>
</evidence>
<dbReference type="RefSeq" id="WP_224138918.1">
    <property type="nucleotide sequence ID" value="NZ_JAIQUM010000017.1"/>
</dbReference>
<evidence type="ECO:0000256" key="7">
    <source>
        <dbReference type="ARBA" id="ARBA00049158"/>
    </source>
</evidence>
<proteinExistence type="inferred from homology"/>
<evidence type="ECO:0000313" key="10">
    <source>
        <dbReference type="EMBL" id="MBZ5750594.1"/>
    </source>
</evidence>
<protein>
    <recommendedName>
        <fullName evidence="3 8">Histidinol-phosphatase</fullName>
        <shortName evidence="8">HolPase</shortName>
        <ecNumber evidence="3 8">3.1.3.15</ecNumber>
    </recommendedName>
</protein>
<dbReference type="InterPro" id="IPR010140">
    <property type="entry name" value="Histidinol_P_phosphatase_HisJ"/>
</dbReference>
<evidence type="ECO:0000256" key="3">
    <source>
        <dbReference type="ARBA" id="ARBA00013085"/>
    </source>
</evidence>
<reference evidence="10" key="1">
    <citation type="submission" date="2024-05" db="EMBL/GenBank/DDBJ databases">
        <title>Metabacillus sp. nov., isolated from the rhizosphere soil of tomato plants.</title>
        <authorList>
            <person name="Ma R."/>
        </authorList>
    </citation>
    <scope>NUCLEOTIDE SEQUENCE</scope>
    <source>
        <strain evidence="10">DBTR6</strain>
    </source>
</reference>
<dbReference type="NCBIfam" id="TIGR01856">
    <property type="entry name" value="hisJ_fam"/>
    <property type="match status" value="1"/>
</dbReference>
<comment type="catalytic activity">
    <reaction evidence="7 8">
        <text>L-histidinol phosphate + H2O = L-histidinol + phosphate</text>
        <dbReference type="Rhea" id="RHEA:14465"/>
        <dbReference type="ChEBI" id="CHEBI:15377"/>
        <dbReference type="ChEBI" id="CHEBI:43474"/>
        <dbReference type="ChEBI" id="CHEBI:57699"/>
        <dbReference type="ChEBI" id="CHEBI:57980"/>
        <dbReference type="EC" id="3.1.3.15"/>
    </reaction>
</comment>
<feature type="domain" description="PHP" evidence="9">
    <location>
        <begin position="5"/>
        <end position="192"/>
    </location>
</feature>
<dbReference type="InterPro" id="IPR016195">
    <property type="entry name" value="Pol/histidinol_Pase-like"/>
</dbReference>
<evidence type="ECO:0000256" key="1">
    <source>
        <dbReference type="ARBA" id="ARBA00004970"/>
    </source>
</evidence>
<organism evidence="10 11">
    <name type="scientific">Metabacillus rhizolycopersici</name>
    <dbReference type="NCBI Taxonomy" id="2875709"/>
    <lineage>
        <taxon>Bacteria</taxon>
        <taxon>Bacillati</taxon>
        <taxon>Bacillota</taxon>
        <taxon>Bacilli</taxon>
        <taxon>Bacillales</taxon>
        <taxon>Bacillaceae</taxon>
        <taxon>Metabacillus</taxon>
    </lineage>
</organism>
<dbReference type="Gene3D" id="3.20.20.140">
    <property type="entry name" value="Metal-dependent hydrolases"/>
    <property type="match status" value="1"/>
</dbReference>
<keyword evidence="6 8" id="KW-0368">Histidine biosynthesis</keyword>
<keyword evidence="5 8" id="KW-0378">Hydrolase</keyword>
<gene>
    <name evidence="10" type="ORF">K9V48_10110</name>
</gene>
<evidence type="ECO:0000259" key="9">
    <source>
        <dbReference type="Pfam" id="PF02811"/>
    </source>
</evidence>
<keyword evidence="11" id="KW-1185">Reference proteome</keyword>
<dbReference type="SUPFAM" id="SSF89550">
    <property type="entry name" value="PHP domain-like"/>
    <property type="match status" value="1"/>
</dbReference>
<comment type="pathway">
    <text evidence="1 8">Amino-acid biosynthesis; L-histidine biosynthesis; L-histidine from 5-phospho-alpha-D-ribose 1-diphosphate: step 8/9.</text>
</comment>
<dbReference type="EC" id="3.1.3.15" evidence="3 8"/>
<dbReference type="Proteomes" id="UP001165287">
    <property type="component" value="Unassembled WGS sequence"/>
</dbReference>
<keyword evidence="4 8" id="KW-0028">Amino-acid biosynthesis</keyword>
<dbReference type="PANTHER" id="PTHR21039">
    <property type="entry name" value="HISTIDINOL PHOSPHATASE-RELATED"/>
    <property type="match status" value="1"/>
</dbReference>
<dbReference type="EMBL" id="JAIQUM010000017">
    <property type="protein sequence ID" value="MBZ5750594.1"/>
    <property type="molecule type" value="Genomic_DNA"/>
</dbReference>
<evidence type="ECO:0000256" key="2">
    <source>
        <dbReference type="ARBA" id="ARBA00009152"/>
    </source>
</evidence>
<dbReference type="Pfam" id="PF02811">
    <property type="entry name" value="PHP"/>
    <property type="match status" value="1"/>
</dbReference>
<evidence type="ECO:0000256" key="8">
    <source>
        <dbReference type="RuleBase" id="RU366003"/>
    </source>
</evidence>
<evidence type="ECO:0000313" key="11">
    <source>
        <dbReference type="Proteomes" id="UP001165287"/>
    </source>
</evidence>
<dbReference type="PANTHER" id="PTHR21039:SF0">
    <property type="entry name" value="HISTIDINOL-PHOSPHATASE"/>
    <property type="match status" value="1"/>
</dbReference>
<evidence type="ECO:0000256" key="5">
    <source>
        <dbReference type="ARBA" id="ARBA00022801"/>
    </source>
</evidence>
<sequence>MYLMDYHHHTNNSFDSKAIMEEVCNEAIKKGIKEICFTEHFSLNPVVPTYGYMDFERYFHEIRDCRDKFQDQLIIKAGIEICEPHQLKDEYTEAFKPLELDFILGSVHNMNNEKLRKFLGDKNSSSAYSEYFTEVYQLVSFADIDVIAHLDLLKRYAINTIGNFDFNECKDLIASILEKAIDRNIGIEINTSGLRGKLNETLPSINIIQLYKDLGGEILTIGSDSHFAETVGAHLHEATEIAKECGFTSIFKFDKRTPIAVNL</sequence>
<dbReference type="InterPro" id="IPR004013">
    <property type="entry name" value="PHP_dom"/>
</dbReference>
<accession>A0ABS7URP6</accession>
<comment type="caution">
    <text evidence="10">The sequence shown here is derived from an EMBL/GenBank/DDBJ whole genome shotgun (WGS) entry which is preliminary data.</text>
</comment>
<name>A0ABS7URP6_9BACI</name>
<evidence type="ECO:0000256" key="6">
    <source>
        <dbReference type="ARBA" id="ARBA00023102"/>
    </source>
</evidence>